<dbReference type="Pfam" id="PF01603">
    <property type="entry name" value="B56"/>
    <property type="match status" value="1"/>
</dbReference>
<dbReference type="GeneTree" id="ENSGT01030000234620"/>
<evidence type="ECO:0000256" key="2">
    <source>
        <dbReference type="ARBA" id="ARBA00004496"/>
    </source>
</evidence>
<feature type="region of interest" description="Disordered" evidence="9">
    <location>
        <begin position="1"/>
        <end position="80"/>
    </location>
</feature>
<sequence>MPNKTKKEKETTKSAKSISKNSNSGGKEGAENSEEQQSGSKRPSNSTPPPTQLNKIKYSGGPQLVKKERRQSSSRFSLTKNRELQKLPALKDAPPVDREELFVQKLRQCCVLFDFVSDPLSDLKYKEVKRAGLNEMVEYITHNSDVVTESIYPEAVTMFSVNLFRTLPPSSNPTGAEFDPEEDEPTLEAAWPHLQLVYEFFLRFLESPDFQPNVAKKYIDQKFVLSLLELFDSEDPRERDFLKTILHRIYGKFLGLRAYIRRQINNIFYRFIYETEHHNGIAELLEILGSIINGFALPLKEEHKMFLIRVLLPLHKVKSLSVYHPQLAYCVVQFLEKDSSLTEPVIMGLLKFWPKTHSPKEVMFLNELEEILDVIESSEFVKVQEPLFRQLAKCVSSPHFQVAERALYYWNNEYIMSLISDNAAKILPIMFPALYKNSKSHWNKEKYKLKEREEIWHKIEELARQNPQSNKLHPLHPGLHPQDQYLLYSDAVAVYSMETETPTAEDIQLLKKTVETEASQGVKDLRKEKVLMRRKSELPQDVYTIKALEAHKRAEEYLTANQEAL</sequence>
<evidence type="ECO:0000256" key="5">
    <source>
        <dbReference type="ARBA" id="ARBA00022553"/>
    </source>
</evidence>
<evidence type="ECO:0000256" key="1">
    <source>
        <dbReference type="ARBA" id="ARBA00004123"/>
    </source>
</evidence>
<evidence type="ECO:0000313" key="10">
    <source>
        <dbReference type="Ensembl" id="ENSAPEP00000023819.1"/>
    </source>
</evidence>
<name>A0A3P8TGK1_AMPPE</name>
<dbReference type="GO" id="GO:1901990">
    <property type="term" value="P:regulation of mitotic cell cycle phase transition"/>
    <property type="evidence" value="ECO:0007669"/>
    <property type="project" value="UniProtKB-ARBA"/>
</dbReference>
<dbReference type="GO" id="GO:0000159">
    <property type="term" value="C:protein phosphatase type 2A complex"/>
    <property type="evidence" value="ECO:0007669"/>
    <property type="project" value="UniProtKB-UniRule"/>
</dbReference>
<keyword evidence="11" id="KW-1185">Reference proteome</keyword>
<dbReference type="FunFam" id="1.25.10.10:FF:000016">
    <property type="entry name" value="Serine/threonine-protein phosphatase 2A 56 kDa regulatory subunit"/>
    <property type="match status" value="1"/>
</dbReference>
<evidence type="ECO:0000313" key="11">
    <source>
        <dbReference type="Proteomes" id="UP000265080"/>
    </source>
</evidence>
<evidence type="ECO:0000256" key="8">
    <source>
        <dbReference type="PIRNR" id="PIRNR028043"/>
    </source>
</evidence>
<dbReference type="GO" id="GO:0072542">
    <property type="term" value="F:protein phosphatase activator activity"/>
    <property type="evidence" value="ECO:0007669"/>
    <property type="project" value="TreeGrafter"/>
</dbReference>
<reference evidence="10" key="2">
    <citation type="submission" date="2025-08" db="UniProtKB">
        <authorList>
            <consortium name="Ensembl"/>
        </authorList>
    </citation>
    <scope>IDENTIFICATION</scope>
</reference>
<dbReference type="PIRSF" id="PIRSF028043">
    <property type="entry name" value="PP2A_B56"/>
    <property type="match status" value="1"/>
</dbReference>
<dbReference type="Gene3D" id="1.25.10.10">
    <property type="entry name" value="Leucine-rich Repeat Variant"/>
    <property type="match status" value="1"/>
</dbReference>
<dbReference type="GO" id="GO:0000775">
    <property type="term" value="C:chromosome, centromeric region"/>
    <property type="evidence" value="ECO:0007669"/>
    <property type="project" value="UniProtKB-ARBA"/>
</dbReference>
<keyword evidence="6" id="KW-0539">Nucleus</keyword>
<reference evidence="10 11" key="1">
    <citation type="submission" date="2018-03" db="EMBL/GenBank/DDBJ databases">
        <title>Finding Nemo's genes: A chromosome-scale reference assembly of the genome of the orange clownfish Amphiprion percula.</title>
        <authorList>
            <person name="Lehmann R."/>
        </authorList>
    </citation>
    <scope>NUCLEOTIDE SEQUENCE</scope>
</reference>
<comment type="subcellular location">
    <subcellularLocation>
        <location evidence="2">Cytoplasm</location>
    </subcellularLocation>
    <subcellularLocation>
        <location evidence="1">Nucleus</location>
    </subcellularLocation>
</comment>
<dbReference type="GO" id="GO:0098813">
    <property type="term" value="P:nuclear chromosome segregation"/>
    <property type="evidence" value="ECO:0007669"/>
    <property type="project" value="UniProtKB-ARBA"/>
</dbReference>
<reference evidence="10" key="3">
    <citation type="submission" date="2025-09" db="UniProtKB">
        <authorList>
            <consortium name="Ensembl"/>
        </authorList>
    </citation>
    <scope>IDENTIFICATION</scope>
</reference>
<dbReference type="SUPFAM" id="SSF48371">
    <property type="entry name" value="ARM repeat"/>
    <property type="match status" value="1"/>
</dbReference>
<dbReference type="AlphaFoldDB" id="A0A3P8TGK1"/>
<evidence type="ECO:0000256" key="4">
    <source>
        <dbReference type="ARBA" id="ARBA00022490"/>
    </source>
</evidence>
<dbReference type="PANTHER" id="PTHR10257">
    <property type="entry name" value="SERINE/THREONINE PROTEIN PHOSPHATASE 2A PP2A REGULATORY SUBUNIT B"/>
    <property type="match status" value="1"/>
</dbReference>
<comment type="similarity">
    <text evidence="3">Belongs to the phosphatase 2A regulatory subunit B56 family.</text>
</comment>
<evidence type="ECO:0000256" key="3">
    <source>
        <dbReference type="ARBA" id="ARBA00009745"/>
    </source>
</evidence>
<dbReference type="GO" id="GO:0035556">
    <property type="term" value="P:intracellular signal transduction"/>
    <property type="evidence" value="ECO:0007669"/>
    <property type="project" value="UniProtKB-ARBA"/>
</dbReference>
<dbReference type="GO" id="GO:0051754">
    <property type="term" value="P:meiotic sister chromatid cohesion, centromeric"/>
    <property type="evidence" value="ECO:0007669"/>
    <property type="project" value="UniProtKB-ARBA"/>
</dbReference>
<comment type="subunit">
    <text evidence="7">PP2A consists of a common heterodimeric core enzyme, composed of a 36 kDa catalytic subunit (subunit C) and a 65 kDa constant regulatory subunit (PR65 or subunit A), that associates with a variety of regulatory subunits. Proteins that associate with the core dimer include three families of regulatory subunits B (the R2/B/PR55/B55, R3/B''/PR72/PR130/PR59 and R5/B'/B56 families), the 48 kDa variable regulatory subunit, viral proteins, and cell signaling molecules.</text>
</comment>
<feature type="compositionally biased region" description="Basic and acidic residues" evidence="9">
    <location>
        <begin position="1"/>
        <end position="13"/>
    </location>
</feature>
<feature type="compositionally biased region" description="Low complexity" evidence="9">
    <location>
        <begin position="14"/>
        <end position="25"/>
    </location>
</feature>
<dbReference type="GO" id="GO:0005634">
    <property type="term" value="C:nucleus"/>
    <property type="evidence" value="ECO:0007669"/>
    <property type="project" value="UniProtKB-SubCell"/>
</dbReference>
<organism evidence="10 11">
    <name type="scientific">Amphiprion percula</name>
    <name type="common">Orange clownfish</name>
    <name type="synonym">Lutjanus percula</name>
    <dbReference type="NCBI Taxonomy" id="161767"/>
    <lineage>
        <taxon>Eukaryota</taxon>
        <taxon>Metazoa</taxon>
        <taxon>Chordata</taxon>
        <taxon>Craniata</taxon>
        <taxon>Vertebrata</taxon>
        <taxon>Euteleostomi</taxon>
        <taxon>Actinopterygii</taxon>
        <taxon>Neopterygii</taxon>
        <taxon>Teleostei</taxon>
        <taxon>Neoteleostei</taxon>
        <taxon>Acanthomorphata</taxon>
        <taxon>Ovalentaria</taxon>
        <taxon>Pomacentridae</taxon>
        <taxon>Amphiprion</taxon>
    </lineage>
</organism>
<keyword evidence="5" id="KW-0597">Phosphoprotein</keyword>
<dbReference type="Ensembl" id="ENSAPET00000024448.1">
    <property type="protein sequence ID" value="ENSAPEP00000023819.1"/>
    <property type="gene ID" value="ENSAPEG00000016905.1"/>
</dbReference>
<dbReference type="InterPro" id="IPR016024">
    <property type="entry name" value="ARM-type_fold"/>
</dbReference>
<accession>A0A3P8TGK1</accession>
<dbReference type="GO" id="GO:0005829">
    <property type="term" value="C:cytosol"/>
    <property type="evidence" value="ECO:0007669"/>
    <property type="project" value="TreeGrafter"/>
</dbReference>
<evidence type="ECO:0000256" key="9">
    <source>
        <dbReference type="SAM" id="MobiDB-lite"/>
    </source>
</evidence>
<feature type="compositionally biased region" description="Polar residues" evidence="9">
    <location>
        <begin position="35"/>
        <end position="45"/>
    </location>
</feature>
<keyword evidence="4" id="KW-0963">Cytoplasm</keyword>
<protein>
    <recommendedName>
        <fullName evidence="8">Serine/threonine protein phosphatase 2A regulatory subunit</fullName>
    </recommendedName>
</protein>
<dbReference type="GO" id="GO:0010948">
    <property type="term" value="P:negative regulation of cell cycle process"/>
    <property type="evidence" value="ECO:0007669"/>
    <property type="project" value="UniProtKB-ARBA"/>
</dbReference>
<dbReference type="PANTHER" id="PTHR10257:SF89">
    <property type="entry name" value="SERINE_THREONINE-PROTEIN PHOSPHATASE 2A 56 KDA REGULATORY SUBUNIT DELTA ISOFORM"/>
    <property type="match status" value="1"/>
</dbReference>
<dbReference type="InterPro" id="IPR002554">
    <property type="entry name" value="PP2A_B56"/>
</dbReference>
<dbReference type="Proteomes" id="UP000265080">
    <property type="component" value="Chromosome 20"/>
</dbReference>
<evidence type="ECO:0000256" key="7">
    <source>
        <dbReference type="ARBA" id="ARBA00064351"/>
    </source>
</evidence>
<evidence type="ECO:0000256" key="6">
    <source>
        <dbReference type="ARBA" id="ARBA00023242"/>
    </source>
</evidence>
<dbReference type="InterPro" id="IPR011989">
    <property type="entry name" value="ARM-like"/>
</dbReference>
<proteinExistence type="inferred from homology"/>